<dbReference type="Pfam" id="PF00583">
    <property type="entry name" value="Acetyltransf_1"/>
    <property type="match status" value="1"/>
</dbReference>
<name>A0ABU9KEJ2_9BACI</name>
<sequence>MKNYLIRKAVGSDAAGIANVHFNSWKTTYKDIVSDDYLNSLTVEDRTVRWNGILAGSHQTYVCELKSGQVAGFVSVGKERDKQYEGELYAIYLLNENQRNGLGSALFKFAKTALKSQGYSNMLVWVLKENPSKHFYYSFKPEIVKEQKILIGGEEYDEEGLLFTL</sequence>
<proteinExistence type="predicted"/>
<dbReference type="Gene3D" id="3.40.630.30">
    <property type="match status" value="1"/>
</dbReference>
<dbReference type="Proteomes" id="UP001389717">
    <property type="component" value="Unassembled WGS sequence"/>
</dbReference>
<dbReference type="SUPFAM" id="SSF55729">
    <property type="entry name" value="Acyl-CoA N-acyltransferases (Nat)"/>
    <property type="match status" value="1"/>
</dbReference>
<comment type="caution">
    <text evidence="2">The sequence shown here is derived from an EMBL/GenBank/DDBJ whole genome shotgun (WGS) entry which is preliminary data.</text>
</comment>
<evidence type="ECO:0000259" key="1">
    <source>
        <dbReference type="PROSITE" id="PS51186"/>
    </source>
</evidence>
<accession>A0ABU9KEJ2</accession>
<evidence type="ECO:0000313" key="3">
    <source>
        <dbReference type="Proteomes" id="UP001389717"/>
    </source>
</evidence>
<protein>
    <submittedName>
        <fullName evidence="2">GNAT family N-acetyltransferase</fullName>
    </submittedName>
</protein>
<gene>
    <name evidence="2" type="ORF">AAEO50_19800</name>
</gene>
<reference evidence="2 3" key="1">
    <citation type="submission" date="2024-04" db="EMBL/GenBank/DDBJ databases">
        <title>Bacillus oryzaecorticis sp. nov., a moderately halophilic bacterium isolated from rice husks.</title>
        <authorList>
            <person name="Zhu H.-S."/>
        </authorList>
    </citation>
    <scope>NUCLEOTIDE SEQUENCE [LARGE SCALE GENOMIC DNA]</scope>
    <source>
        <strain evidence="2 3">ZC255</strain>
    </source>
</reference>
<dbReference type="RefSeq" id="WP_341986080.1">
    <property type="nucleotide sequence ID" value="NZ_JBBYAF010000059.1"/>
</dbReference>
<evidence type="ECO:0000313" key="2">
    <source>
        <dbReference type="EMBL" id="MEL3974536.1"/>
    </source>
</evidence>
<dbReference type="EMBL" id="JBBYAF010000059">
    <property type="protein sequence ID" value="MEL3974536.1"/>
    <property type="molecule type" value="Genomic_DNA"/>
</dbReference>
<keyword evidence="3" id="KW-1185">Reference proteome</keyword>
<dbReference type="InterPro" id="IPR000182">
    <property type="entry name" value="GNAT_dom"/>
</dbReference>
<organism evidence="2 3">
    <name type="scientific">Rossellomorea oryzaecorticis</name>
    <dbReference type="NCBI Taxonomy" id="1396505"/>
    <lineage>
        <taxon>Bacteria</taxon>
        <taxon>Bacillati</taxon>
        <taxon>Bacillota</taxon>
        <taxon>Bacilli</taxon>
        <taxon>Bacillales</taxon>
        <taxon>Bacillaceae</taxon>
        <taxon>Rossellomorea</taxon>
    </lineage>
</organism>
<dbReference type="PROSITE" id="PS51186">
    <property type="entry name" value="GNAT"/>
    <property type="match status" value="1"/>
</dbReference>
<dbReference type="InterPro" id="IPR016181">
    <property type="entry name" value="Acyl_CoA_acyltransferase"/>
</dbReference>
<dbReference type="CDD" id="cd04301">
    <property type="entry name" value="NAT_SF"/>
    <property type="match status" value="1"/>
</dbReference>
<feature type="domain" description="N-acetyltransferase" evidence="1">
    <location>
        <begin position="4"/>
        <end position="165"/>
    </location>
</feature>